<dbReference type="Proteomes" id="UP000078046">
    <property type="component" value="Unassembled WGS sequence"/>
</dbReference>
<gene>
    <name evidence="3" type="ORF">A3Q56_08006</name>
</gene>
<dbReference type="InterPro" id="IPR036420">
    <property type="entry name" value="BRCT_dom_sf"/>
</dbReference>
<keyword evidence="4" id="KW-1185">Reference proteome</keyword>
<feature type="region of interest" description="Disordered" evidence="1">
    <location>
        <begin position="1"/>
        <end position="102"/>
    </location>
</feature>
<proteinExistence type="predicted"/>
<dbReference type="Gene3D" id="3.40.50.10190">
    <property type="entry name" value="BRCT domain"/>
    <property type="match status" value="1"/>
</dbReference>
<sequence length="175" mass="19907">MKRSKNNQVNTNGISSFYKKKRTIIESSSDEEFQNKDLNIESELEDKQNSFTKIKTENSANNDVNHENDKDVNEEIKQVATSGYGSYMRREPPKNLGSKPIPKGKSNCLNGLAFVITGELESFDRDTIKEFIQRYGGIIRSAISSKTSYVVVGREPGPAKMKKVFFFIFLLEYSQ</sequence>
<evidence type="ECO:0000259" key="2">
    <source>
        <dbReference type="PROSITE" id="PS50172"/>
    </source>
</evidence>
<dbReference type="PROSITE" id="PS50172">
    <property type="entry name" value="BRCT"/>
    <property type="match status" value="1"/>
</dbReference>
<feature type="compositionally biased region" description="Basic and acidic residues" evidence="1">
    <location>
        <begin position="64"/>
        <end position="77"/>
    </location>
</feature>
<dbReference type="OrthoDB" id="446168at2759"/>
<feature type="compositionally biased region" description="Polar residues" evidence="1">
    <location>
        <begin position="1"/>
        <end position="15"/>
    </location>
</feature>
<evidence type="ECO:0000313" key="4">
    <source>
        <dbReference type="Proteomes" id="UP000078046"/>
    </source>
</evidence>
<feature type="domain" description="BRCT" evidence="2">
    <location>
        <begin position="104"/>
        <end position="162"/>
    </location>
</feature>
<comment type="caution">
    <text evidence="3">The sequence shown here is derived from an EMBL/GenBank/DDBJ whole genome shotgun (WGS) entry which is preliminary data.</text>
</comment>
<dbReference type="InterPro" id="IPR001357">
    <property type="entry name" value="BRCT_dom"/>
</dbReference>
<dbReference type="Pfam" id="PF00533">
    <property type="entry name" value="BRCT"/>
    <property type="match status" value="1"/>
</dbReference>
<evidence type="ECO:0000256" key="1">
    <source>
        <dbReference type="SAM" id="MobiDB-lite"/>
    </source>
</evidence>
<reference evidence="3 4" key="1">
    <citation type="submission" date="2016-04" db="EMBL/GenBank/DDBJ databases">
        <title>The genome of Intoshia linei affirms orthonectids as highly simplified spiralians.</title>
        <authorList>
            <person name="Mikhailov K.V."/>
            <person name="Slusarev G.S."/>
            <person name="Nikitin M.A."/>
            <person name="Logacheva M.D."/>
            <person name="Penin A."/>
            <person name="Aleoshin V."/>
            <person name="Panchin Y.V."/>
        </authorList>
    </citation>
    <scope>NUCLEOTIDE SEQUENCE [LARGE SCALE GENOMIC DNA]</scope>
    <source>
        <strain evidence="3">Intl2013</strain>
        <tissue evidence="3">Whole animal</tissue>
    </source>
</reference>
<name>A0A177AQL9_9BILA</name>
<dbReference type="AlphaFoldDB" id="A0A177AQL9"/>
<evidence type="ECO:0000313" key="3">
    <source>
        <dbReference type="EMBL" id="OAF64288.1"/>
    </source>
</evidence>
<feature type="non-terminal residue" evidence="3">
    <location>
        <position position="175"/>
    </location>
</feature>
<protein>
    <recommendedName>
        <fullName evidence="2">BRCT domain-containing protein</fullName>
    </recommendedName>
</protein>
<dbReference type="SMART" id="SM00292">
    <property type="entry name" value="BRCT"/>
    <property type="match status" value="1"/>
</dbReference>
<dbReference type="EMBL" id="LWCA01001956">
    <property type="protein sequence ID" value="OAF64288.1"/>
    <property type="molecule type" value="Genomic_DNA"/>
</dbReference>
<feature type="compositionally biased region" description="Polar residues" evidence="1">
    <location>
        <begin position="49"/>
        <end position="63"/>
    </location>
</feature>
<organism evidence="3 4">
    <name type="scientific">Intoshia linei</name>
    <dbReference type="NCBI Taxonomy" id="1819745"/>
    <lineage>
        <taxon>Eukaryota</taxon>
        <taxon>Metazoa</taxon>
        <taxon>Spiralia</taxon>
        <taxon>Lophotrochozoa</taxon>
        <taxon>Mesozoa</taxon>
        <taxon>Orthonectida</taxon>
        <taxon>Rhopaluridae</taxon>
        <taxon>Intoshia</taxon>
    </lineage>
</organism>
<dbReference type="SUPFAM" id="SSF52113">
    <property type="entry name" value="BRCT domain"/>
    <property type="match status" value="1"/>
</dbReference>
<accession>A0A177AQL9</accession>